<accession>L0JYC1</accession>
<dbReference type="AlphaFoldDB" id="L0JYC1"/>
<dbReference type="Proteomes" id="UP000010878">
    <property type="component" value="Chromosome"/>
</dbReference>
<dbReference type="PROSITE" id="PS00397">
    <property type="entry name" value="RECOMBINASES_1"/>
    <property type="match status" value="1"/>
</dbReference>
<dbReference type="Gene3D" id="3.40.50.1390">
    <property type="entry name" value="Resolvase, N-terminal catalytic domain"/>
    <property type="match status" value="1"/>
</dbReference>
<dbReference type="OrthoDB" id="24728at2157"/>
<dbReference type="GO" id="GO:0000150">
    <property type="term" value="F:DNA strand exchange activity"/>
    <property type="evidence" value="ECO:0007669"/>
    <property type="project" value="InterPro"/>
</dbReference>
<dbReference type="GeneID" id="32188924"/>
<dbReference type="GO" id="GO:0015074">
    <property type="term" value="P:DNA integration"/>
    <property type="evidence" value="ECO:0007669"/>
    <property type="project" value="UniProtKB-KW"/>
</dbReference>
<dbReference type="CDD" id="cd03768">
    <property type="entry name" value="SR_ResInv"/>
    <property type="match status" value="1"/>
</dbReference>
<dbReference type="InterPro" id="IPR050639">
    <property type="entry name" value="SSR_resolvase"/>
</dbReference>
<organism evidence="5 6">
    <name type="scientific">Natronococcus occultus SP4</name>
    <dbReference type="NCBI Taxonomy" id="694430"/>
    <lineage>
        <taxon>Archaea</taxon>
        <taxon>Methanobacteriati</taxon>
        <taxon>Methanobacteriota</taxon>
        <taxon>Stenosarchaea group</taxon>
        <taxon>Halobacteria</taxon>
        <taxon>Halobacteriales</taxon>
        <taxon>Natrialbaceae</taxon>
        <taxon>Natronococcus</taxon>
    </lineage>
</organism>
<dbReference type="GO" id="GO:0003677">
    <property type="term" value="F:DNA binding"/>
    <property type="evidence" value="ECO:0007669"/>
    <property type="project" value="UniProtKB-KW"/>
</dbReference>
<evidence type="ECO:0000313" key="5">
    <source>
        <dbReference type="EMBL" id="AGB38052.1"/>
    </source>
</evidence>
<dbReference type="eggNOG" id="arCOG03162">
    <property type="taxonomic scope" value="Archaea"/>
</dbReference>
<dbReference type="STRING" id="694430.Natoc_2274"/>
<name>L0JYC1_9EURY</name>
<protein>
    <submittedName>
        <fullName evidence="5">Site-specific recombinase, DNA invertase Pin</fullName>
    </submittedName>
</protein>
<dbReference type="HOGENOM" id="CLU_010686_7_0_2"/>
<keyword evidence="1" id="KW-0229">DNA integration</keyword>
<evidence type="ECO:0000259" key="4">
    <source>
        <dbReference type="PROSITE" id="PS51736"/>
    </source>
</evidence>
<dbReference type="RefSeq" id="WP_015321495.1">
    <property type="nucleotide sequence ID" value="NC_019974.1"/>
</dbReference>
<keyword evidence="2" id="KW-0238">DNA-binding</keyword>
<keyword evidence="6" id="KW-1185">Reference proteome</keyword>
<dbReference type="KEGG" id="nou:Natoc_2274"/>
<dbReference type="InterPro" id="IPR006119">
    <property type="entry name" value="Resolv_N"/>
</dbReference>
<feature type="domain" description="Resolvase/invertase-type recombinase catalytic" evidence="4">
    <location>
        <begin position="5"/>
        <end position="157"/>
    </location>
</feature>
<dbReference type="InterPro" id="IPR036162">
    <property type="entry name" value="Resolvase-like_N_sf"/>
</dbReference>
<dbReference type="SMART" id="SM00857">
    <property type="entry name" value="Resolvase"/>
    <property type="match status" value="1"/>
</dbReference>
<dbReference type="InterPro" id="IPR006118">
    <property type="entry name" value="Recombinase_CS"/>
</dbReference>
<evidence type="ECO:0000256" key="1">
    <source>
        <dbReference type="ARBA" id="ARBA00022908"/>
    </source>
</evidence>
<dbReference type="EMBL" id="CP003929">
    <property type="protein sequence ID" value="AGB38052.1"/>
    <property type="molecule type" value="Genomic_DNA"/>
</dbReference>
<evidence type="ECO:0000313" key="6">
    <source>
        <dbReference type="Proteomes" id="UP000010878"/>
    </source>
</evidence>
<dbReference type="PROSITE" id="PS51736">
    <property type="entry name" value="RECOMBINASES_3"/>
    <property type="match status" value="1"/>
</dbReference>
<sequence length="229" mass="25784">MTTGTTAIYVRVSTQKQELEIQKQNCWDYCIEDLNVEPSDIEVYEDKATGANLKRDGYDELMQDAENGEVSRVVVREVSRFARNMRDLNRTIGRLCDDNNAAVHVLDSGLQINEGEEQDGLFDDRLVMQILGIAAELEHKLTKERTKAGLQAAKEAGKHTGRPPYGFETDNEGYLVPDEDYDTARAVIDLVEEDGESIRAASRHTGVARSTIRNIIKRKDMYLDGIDLD</sequence>
<proteinExistence type="predicted"/>
<keyword evidence="3" id="KW-0233">DNA recombination</keyword>
<gene>
    <name evidence="5" type="ORF">Natoc_2274</name>
</gene>
<evidence type="ECO:0000256" key="2">
    <source>
        <dbReference type="ARBA" id="ARBA00023125"/>
    </source>
</evidence>
<dbReference type="Pfam" id="PF00239">
    <property type="entry name" value="Resolvase"/>
    <property type="match status" value="1"/>
</dbReference>
<dbReference type="PANTHER" id="PTHR30461">
    <property type="entry name" value="DNA-INVERTASE FROM LAMBDOID PROPHAGE"/>
    <property type="match status" value="1"/>
</dbReference>
<dbReference type="PANTHER" id="PTHR30461:SF2">
    <property type="entry name" value="SERINE RECOMBINASE PINE-RELATED"/>
    <property type="match status" value="1"/>
</dbReference>
<dbReference type="SUPFAM" id="SSF53041">
    <property type="entry name" value="Resolvase-like"/>
    <property type="match status" value="1"/>
</dbReference>
<evidence type="ECO:0000256" key="3">
    <source>
        <dbReference type="ARBA" id="ARBA00023172"/>
    </source>
</evidence>
<reference evidence="5 6" key="1">
    <citation type="submission" date="2012-11" db="EMBL/GenBank/DDBJ databases">
        <title>FINISHED of Natronococcus occultus SP4, DSM 3396.</title>
        <authorList>
            <consortium name="DOE Joint Genome Institute"/>
            <person name="Eisen J."/>
            <person name="Huntemann M."/>
            <person name="Wei C.-L."/>
            <person name="Han J."/>
            <person name="Detter J.C."/>
            <person name="Han C."/>
            <person name="Tapia R."/>
            <person name="Chen A."/>
            <person name="Kyrpides N."/>
            <person name="Mavromatis K."/>
            <person name="Markowitz V."/>
            <person name="Szeto E."/>
            <person name="Ivanova N."/>
            <person name="Mikhailova N."/>
            <person name="Ovchinnikova G."/>
            <person name="Pagani I."/>
            <person name="Pati A."/>
            <person name="Goodwin L."/>
            <person name="Nordberg H.P."/>
            <person name="Cantor M.N."/>
            <person name="Hua S.X."/>
            <person name="Woyke T."/>
            <person name="Eisen J."/>
            <person name="Klenk H.-P."/>
            <person name="Klenk H.-P."/>
        </authorList>
    </citation>
    <scope>NUCLEOTIDE SEQUENCE [LARGE SCALE GENOMIC DNA]</scope>
    <source>
        <strain evidence="5 6">SP4</strain>
    </source>
</reference>